<feature type="signal peptide" evidence="2">
    <location>
        <begin position="1"/>
        <end position="22"/>
    </location>
</feature>
<protein>
    <submittedName>
        <fullName evidence="3">Uncharacterized protein</fullName>
    </submittedName>
</protein>
<proteinExistence type="predicted"/>
<dbReference type="RefSeq" id="WP_338453481.1">
    <property type="nucleotide sequence ID" value="NZ_CP133270.1"/>
</dbReference>
<name>A0ABZ2C4T4_9PROT</name>
<evidence type="ECO:0000313" key="4">
    <source>
        <dbReference type="Proteomes" id="UP001330434"/>
    </source>
</evidence>
<organism evidence="3 4">
    <name type="scientific">Candidatus Bealeia paramacronuclearis</name>
    <dbReference type="NCBI Taxonomy" id="1921001"/>
    <lineage>
        <taxon>Bacteria</taxon>
        <taxon>Pseudomonadati</taxon>
        <taxon>Pseudomonadota</taxon>
        <taxon>Alphaproteobacteria</taxon>
        <taxon>Holosporales</taxon>
        <taxon>Holosporaceae</taxon>
        <taxon>Candidatus Bealeia</taxon>
    </lineage>
</organism>
<feature type="compositionally biased region" description="Basic and acidic residues" evidence="1">
    <location>
        <begin position="47"/>
        <end position="57"/>
    </location>
</feature>
<accession>A0ABZ2C4T4</accession>
<feature type="chain" id="PRO_5047392814" evidence="2">
    <location>
        <begin position="23"/>
        <end position="164"/>
    </location>
</feature>
<reference evidence="3 4" key="1">
    <citation type="journal article" date="2024" name="Environ. Microbiol.">
        <title>Novel evolutionary insights on the interactions of the Holosporales (Alphaproteobacteria) with eukaryotic hosts from comparative genomics.</title>
        <authorList>
            <person name="Giovannini M."/>
            <person name="Petroni G."/>
            <person name="Castelli M."/>
        </authorList>
    </citation>
    <scope>NUCLEOTIDE SEQUENCE [LARGE SCALE GENOMIC DNA]</scope>
    <source>
        <strain evidence="3 4">US_Bl 15I1</strain>
    </source>
</reference>
<feature type="region of interest" description="Disordered" evidence="1">
    <location>
        <begin position="31"/>
        <end position="63"/>
    </location>
</feature>
<evidence type="ECO:0000313" key="3">
    <source>
        <dbReference type="EMBL" id="WVX67207.1"/>
    </source>
</evidence>
<dbReference type="EMBL" id="CP133270">
    <property type="protein sequence ID" value="WVX67207.1"/>
    <property type="molecule type" value="Genomic_DNA"/>
</dbReference>
<dbReference type="Proteomes" id="UP001330434">
    <property type="component" value="Chromosome"/>
</dbReference>
<evidence type="ECO:0000256" key="1">
    <source>
        <dbReference type="SAM" id="MobiDB-lite"/>
    </source>
</evidence>
<keyword evidence="2" id="KW-0732">Signal</keyword>
<sequence>MKKILQFCLLLFLFTSNNTLFSMESEKKEDSIENTQLTRKPSKKKKLESAIENKESSHSPSASEEIIDIFSQEDEEYLEFLKAYDRNGKIVRNILKTTDRACDTLAYGCVLIAAIVPKDYIYLLSCVGVGVTTVKLMAVKFVNDSEKAREEKDKEIKRLLTKDR</sequence>
<keyword evidence="4" id="KW-1185">Reference proteome</keyword>
<evidence type="ECO:0000256" key="2">
    <source>
        <dbReference type="SAM" id="SignalP"/>
    </source>
</evidence>
<gene>
    <name evidence="3" type="ORF">Bealeia1_01405</name>
</gene>